<organism evidence="4 5">
    <name type="scientific">Nocardia macrotermitis</name>
    <dbReference type="NCBI Taxonomy" id="2585198"/>
    <lineage>
        <taxon>Bacteria</taxon>
        <taxon>Bacillati</taxon>
        <taxon>Actinomycetota</taxon>
        <taxon>Actinomycetes</taxon>
        <taxon>Mycobacteriales</taxon>
        <taxon>Nocardiaceae</taxon>
        <taxon>Nocardia</taxon>
    </lineage>
</organism>
<dbReference type="GO" id="GO:0043546">
    <property type="term" value="F:molybdopterin cofactor binding"/>
    <property type="evidence" value="ECO:0007669"/>
    <property type="project" value="TreeGrafter"/>
</dbReference>
<dbReference type="Gene3D" id="3.90.420.10">
    <property type="entry name" value="Oxidoreductase, molybdopterin-binding domain"/>
    <property type="match status" value="1"/>
</dbReference>
<dbReference type="SUPFAM" id="SSF81296">
    <property type="entry name" value="E set domains"/>
    <property type="match status" value="1"/>
</dbReference>
<keyword evidence="2" id="KW-1133">Transmembrane helix</keyword>
<comment type="caution">
    <text evidence="4">The sequence shown here is derived from an EMBL/GenBank/DDBJ whole genome shotgun (WGS) entry which is preliminary data.</text>
</comment>
<feature type="region of interest" description="Disordered" evidence="1">
    <location>
        <begin position="149"/>
        <end position="210"/>
    </location>
</feature>
<keyword evidence="4" id="KW-0560">Oxidoreductase</keyword>
<dbReference type="GO" id="GO:0008482">
    <property type="term" value="F:sulfite oxidase activity"/>
    <property type="evidence" value="ECO:0007669"/>
    <property type="project" value="TreeGrafter"/>
</dbReference>
<dbReference type="PANTHER" id="PTHR19372">
    <property type="entry name" value="SULFITE REDUCTASE"/>
    <property type="match status" value="1"/>
</dbReference>
<dbReference type="GO" id="GO:0020037">
    <property type="term" value="F:heme binding"/>
    <property type="evidence" value="ECO:0007669"/>
    <property type="project" value="TreeGrafter"/>
</dbReference>
<proteinExistence type="predicted"/>
<evidence type="ECO:0000313" key="4">
    <source>
        <dbReference type="EMBL" id="MQY19926.1"/>
    </source>
</evidence>
<name>A0A7K0D2H4_9NOCA</name>
<dbReference type="AlphaFoldDB" id="A0A7K0D2H4"/>
<dbReference type="GO" id="GO:0006790">
    <property type="term" value="P:sulfur compound metabolic process"/>
    <property type="evidence" value="ECO:0007669"/>
    <property type="project" value="TreeGrafter"/>
</dbReference>
<accession>A0A7K0D2H4</accession>
<dbReference type="Gene3D" id="2.60.40.650">
    <property type="match status" value="1"/>
</dbReference>
<keyword evidence="2" id="KW-0472">Membrane</keyword>
<reference evidence="4 5" key="1">
    <citation type="submission" date="2019-10" db="EMBL/GenBank/DDBJ databases">
        <title>Nocardia macrotermitis sp. nov. and Nocardia aurantia sp. nov., isolated from the gut of fungus growing-termite Macrotermes natalensis.</title>
        <authorList>
            <person name="Benndorf R."/>
            <person name="Schwitalla J."/>
            <person name="Martin K."/>
            <person name="De Beer W."/>
            <person name="Kaster A.-K."/>
            <person name="Vollmers J."/>
            <person name="Poulsen M."/>
            <person name="Beemelmanns C."/>
        </authorList>
    </citation>
    <scope>NUCLEOTIDE SEQUENCE [LARGE SCALE GENOMIC DNA]</scope>
    <source>
        <strain evidence="4 5">RB20</strain>
    </source>
</reference>
<evidence type="ECO:0000259" key="3">
    <source>
        <dbReference type="Pfam" id="PF00174"/>
    </source>
</evidence>
<feature type="transmembrane region" description="Helical" evidence="2">
    <location>
        <begin position="111"/>
        <end position="132"/>
    </location>
</feature>
<keyword evidence="2" id="KW-0812">Transmembrane</keyword>
<feature type="transmembrane region" description="Helical" evidence="2">
    <location>
        <begin position="87"/>
        <end position="105"/>
    </location>
</feature>
<feature type="transmembrane region" description="Helical" evidence="2">
    <location>
        <begin position="60"/>
        <end position="80"/>
    </location>
</feature>
<protein>
    <submittedName>
        <fullName evidence="4">Sulfoxide reductase catalytic subunit YedY</fullName>
        <ecNumber evidence="4">1.8.-.-</ecNumber>
    </submittedName>
</protein>
<dbReference type="EMBL" id="WEGK01000005">
    <property type="protein sequence ID" value="MQY19926.1"/>
    <property type="molecule type" value="Genomic_DNA"/>
</dbReference>
<dbReference type="Pfam" id="PF00174">
    <property type="entry name" value="Oxidored_molyb"/>
    <property type="match status" value="1"/>
</dbReference>
<dbReference type="InterPro" id="IPR000572">
    <property type="entry name" value="OxRdtase_Mopterin-bd_dom"/>
</dbReference>
<dbReference type="PANTHER" id="PTHR19372:SF7">
    <property type="entry name" value="SULFITE OXIDASE, MITOCHONDRIAL"/>
    <property type="match status" value="1"/>
</dbReference>
<dbReference type="SUPFAM" id="SSF56524">
    <property type="entry name" value="Oxidoreductase molybdopterin-binding domain"/>
    <property type="match status" value="1"/>
</dbReference>
<keyword evidence="5" id="KW-1185">Reference proteome</keyword>
<dbReference type="InterPro" id="IPR036374">
    <property type="entry name" value="OxRdtase_Mopterin-bd_sf"/>
</dbReference>
<dbReference type="Proteomes" id="UP000438448">
    <property type="component" value="Unassembled WGS sequence"/>
</dbReference>
<gene>
    <name evidence="4" type="primary">yedY</name>
    <name evidence="4" type="ORF">NRB20_30210</name>
</gene>
<evidence type="ECO:0000313" key="5">
    <source>
        <dbReference type="Proteomes" id="UP000438448"/>
    </source>
</evidence>
<dbReference type="EC" id="1.8.-.-" evidence="4"/>
<evidence type="ECO:0000256" key="1">
    <source>
        <dbReference type="SAM" id="MobiDB-lite"/>
    </source>
</evidence>
<feature type="domain" description="Oxidoreductase molybdopterin-binding" evidence="3">
    <location>
        <begin position="293"/>
        <end position="446"/>
    </location>
</feature>
<evidence type="ECO:0000256" key="2">
    <source>
        <dbReference type="SAM" id="Phobius"/>
    </source>
</evidence>
<feature type="compositionally biased region" description="Low complexity" evidence="1">
    <location>
        <begin position="199"/>
        <end position="210"/>
    </location>
</feature>
<sequence>MRTAAGILTAGFALGAAELVAALVGSGSAPLTALGGTVVDHTPDNVREWVIRLVGTNDKLVLFILMVAVAVIVAAFVGRIERSRRPIGSVLFAVFGLVAAGVAVSRPGSSWTWALPSVIGVGLAIMVLRGLIRRIEAYESRVLVENGSAETDSGSSEFDSSDRSGEIDSGTTVSGTVVDEVGPAGSGADVRGARGNGGETASSTTVSGSGAEIDRRGLIRTLIGVGALAVAAEVAGRYLGSKLHSVSAERATVQLPVAPSPEPPVDPAADLRIPGLTPYLTSTRDFYRIDTALTVPQVSTETWSLRVHGMVDREIRLDYAALKARRPIERTVTLTCVSNPVGGDLIGNARWLGYSLAELLAEAGPHADADMVLSRSVDGFTAGSPLAALTDGRDAMLAIGMNGEPLPIEHGYPVRLVVPGLYGYVSATKWVTDIEITRFDRAQAYWTERGWSERGPIKTGTRIDTPSDGASVGGQRVAIAGVAWAQHRGINGVEVQIDDGPWQSARLAAEPSIDTWRQWVYDWTPTSGTHTVRARATDGTGQVQTAQLADVVPDGATGYPVVTVRVG</sequence>
<dbReference type="InterPro" id="IPR014756">
    <property type="entry name" value="Ig_E-set"/>
</dbReference>